<dbReference type="OrthoDB" id="6398367at2"/>
<dbReference type="SUPFAM" id="SSF52833">
    <property type="entry name" value="Thioredoxin-like"/>
    <property type="match status" value="1"/>
</dbReference>
<dbReference type="Proteomes" id="UP000307164">
    <property type="component" value="Unassembled WGS sequence"/>
</dbReference>
<dbReference type="EMBL" id="PNBX01000030">
    <property type="protein sequence ID" value="TMO68726.1"/>
    <property type="molecule type" value="Genomic_DNA"/>
</dbReference>
<keyword evidence="5" id="KW-1185">Reference proteome</keyword>
<accession>A0A5S3VB30</accession>
<dbReference type="Proteomes" id="UP000307217">
    <property type="component" value="Unassembled WGS sequence"/>
</dbReference>
<proteinExistence type="predicted"/>
<dbReference type="Gene3D" id="3.40.30.10">
    <property type="entry name" value="Glutaredoxin"/>
    <property type="match status" value="1"/>
</dbReference>
<reference evidence="5 6" key="1">
    <citation type="submission" date="2018-01" db="EMBL/GenBank/DDBJ databases">
        <authorList>
            <person name="Paulsen S."/>
            <person name="Gram L.K."/>
        </authorList>
    </citation>
    <scope>NUCLEOTIDE SEQUENCE [LARGE SCALE GENOMIC DNA]</scope>
    <source>
        <strain evidence="3 6">S3790</strain>
        <strain evidence="4 5">S3895</strain>
    </source>
</reference>
<feature type="signal peptide" evidence="1">
    <location>
        <begin position="1"/>
        <end position="20"/>
    </location>
</feature>
<evidence type="ECO:0000313" key="6">
    <source>
        <dbReference type="Proteomes" id="UP000307217"/>
    </source>
</evidence>
<evidence type="ECO:0000313" key="3">
    <source>
        <dbReference type="EMBL" id="TMO68726.1"/>
    </source>
</evidence>
<evidence type="ECO:0000313" key="5">
    <source>
        <dbReference type="Proteomes" id="UP000307164"/>
    </source>
</evidence>
<evidence type="ECO:0000313" key="4">
    <source>
        <dbReference type="EMBL" id="TMO78949.1"/>
    </source>
</evidence>
<protein>
    <submittedName>
        <fullName evidence="3">Redoxin domain protein</fullName>
    </submittedName>
</protein>
<evidence type="ECO:0000256" key="1">
    <source>
        <dbReference type="SAM" id="SignalP"/>
    </source>
</evidence>
<keyword evidence="1" id="KW-0732">Signal</keyword>
<feature type="domain" description="Thioredoxin-like fold" evidence="2">
    <location>
        <begin position="65"/>
        <end position="152"/>
    </location>
</feature>
<dbReference type="AlphaFoldDB" id="A0A5S3VB30"/>
<dbReference type="PANTHER" id="PTHR42852">
    <property type="entry name" value="THIOL:DISULFIDE INTERCHANGE PROTEIN DSBE"/>
    <property type="match status" value="1"/>
</dbReference>
<evidence type="ECO:0000259" key="2">
    <source>
        <dbReference type="Pfam" id="PF13905"/>
    </source>
</evidence>
<dbReference type="Pfam" id="PF13905">
    <property type="entry name" value="Thioredoxin_8"/>
    <property type="match status" value="1"/>
</dbReference>
<reference evidence="3" key="3">
    <citation type="submission" date="2019-09" db="EMBL/GenBank/DDBJ databases">
        <title>Co-occurence of chitin degradation, pigmentation and bioactivity in marine Pseudoalteromonas.</title>
        <authorList>
            <person name="Sonnenschein E.C."/>
            <person name="Bech P.K."/>
        </authorList>
    </citation>
    <scope>NUCLEOTIDE SEQUENCE</scope>
    <source>
        <strain evidence="3">S3790</strain>
        <strain evidence="4">S3895</strain>
    </source>
</reference>
<dbReference type="EMBL" id="PNBW01000005">
    <property type="protein sequence ID" value="TMO78949.1"/>
    <property type="molecule type" value="Genomic_DNA"/>
</dbReference>
<dbReference type="InterPro" id="IPR012336">
    <property type="entry name" value="Thioredoxin-like_fold"/>
</dbReference>
<name>A0A5S3VB30_9GAMM</name>
<dbReference type="InterPro" id="IPR036249">
    <property type="entry name" value="Thioredoxin-like_sf"/>
</dbReference>
<dbReference type="PANTHER" id="PTHR42852:SF13">
    <property type="entry name" value="PROTEIN DIPZ"/>
    <property type="match status" value="1"/>
</dbReference>
<dbReference type="RefSeq" id="WP_138591415.1">
    <property type="nucleotide sequence ID" value="NZ_PNBW01000005.1"/>
</dbReference>
<reference evidence="5 6" key="2">
    <citation type="submission" date="2019-06" db="EMBL/GenBank/DDBJ databases">
        <title>Co-occurence of chitin degradation, pigmentation and bioactivity in marine Pseudoalteromonas.</title>
        <authorList>
            <person name="Sonnenschein E.C."/>
            <person name="Bech P.K."/>
        </authorList>
    </citation>
    <scope>NUCLEOTIDE SEQUENCE [LARGE SCALE GENOMIC DNA]</scope>
    <source>
        <strain evidence="6">S3790</strain>
        <strain evidence="5">S3895</strain>
    </source>
</reference>
<dbReference type="PROSITE" id="PS51257">
    <property type="entry name" value="PROKAR_LIPOPROTEIN"/>
    <property type="match status" value="1"/>
</dbReference>
<sequence length="169" mass="18770">MIKTVSHVLIGALLCGVVTGCSTVASPPATSDKGYETYINPGQAFKHTNLTNIDNKPISLNPNKKKLVLLFATWCSDSLRTLNELKASSIIRDPTIQIIAIGREQTRETLKKFNQDFALPFELVADSDRTIYQQYANKGIPRLILLDKNNTVVKTLIGEQANIIDQVIW</sequence>
<feature type="chain" id="PRO_5024353924" evidence="1">
    <location>
        <begin position="21"/>
        <end position="169"/>
    </location>
</feature>
<dbReference type="InterPro" id="IPR050553">
    <property type="entry name" value="Thioredoxin_ResA/DsbE_sf"/>
</dbReference>
<organism evidence="3 6">
    <name type="scientific">Pseudoalteromonas aurantia</name>
    <dbReference type="NCBI Taxonomy" id="43654"/>
    <lineage>
        <taxon>Bacteria</taxon>
        <taxon>Pseudomonadati</taxon>
        <taxon>Pseudomonadota</taxon>
        <taxon>Gammaproteobacteria</taxon>
        <taxon>Alteromonadales</taxon>
        <taxon>Pseudoalteromonadaceae</taxon>
        <taxon>Pseudoalteromonas</taxon>
    </lineage>
</organism>
<dbReference type="CDD" id="cd02966">
    <property type="entry name" value="TlpA_like_family"/>
    <property type="match status" value="1"/>
</dbReference>
<gene>
    <name evidence="3" type="ORF">CWC19_08130</name>
    <name evidence="4" type="ORF">CWC20_00650</name>
</gene>
<comment type="caution">
    <text evidence="3">The sequence shown here is derived from an EMBL/GenBank/DDBJ whole genome shotgun (WGS) entry which is preliminary data.</text>
</comment>